<dbReference type="PANTHER" id="PTHR47067:SF6">
    <property type="entry name" value="PROTEIN WVD2-LIKE 7"/>
    <property type="match status" value="1"/>
</dbReference>
<dbReference type="GO" id="GO:0005874">
    <property type="term" value="C:microtubule"/>
    <property type="evidence" value="ECO:0007669"/>
    <property type="project" value="UniProtKB-KW"/>
</dbReference>
<keyword evidence="10" id="KW-1185">Reference proteome</keyword>
<feature type="compositionally biased region" description="Polar residues" evidence="7">
    <location>
        <begin position="217"/>
        <end position="234"/>
    </location>
</feature>
<feature type="compositionally biased region" description="Polar residues" evidence="7">
    <location>
        <begin position="195"/>
        <end position="204"/>
    </location>
</feature>
<keyword evidence="6" id="KW-0175">Coiled coil</keyword>
<evidence type="ECO:0000256" key="5">
    <source>
        <dbReference type="ARBA" id="ARBA00023212"/>
    </source>
</evidence>
<dbReference type="AlphaFoldDB" id="A0A2G2ZV88"/>
<proteinExistence type="inferred from homology"/>
<feature type="compositionally biased region" description="Polar residues" evidence="7">
    <location>
        <begin position="152"/>
        <end position="163"/>
    </location>
</feature>
<evidence type="ECO:0000313" key="9">
    <source>
        <dbReference type="EMBL" id="PHT85885.1"/>
    </source>
</evidence>
<keyword evidence="4" id="KW-0493">Microtubule</keyword>
<evidence type="ECO:0000256" key="4">
    <source>
        <dbReference type="ARBA" id="ARBA00022701"/>
    </source>
</evidence>
<accession>A0A2G2ZV88</accession>
<feature type="compositionally biased region" description="Basic and acidic residues" evidence="7">
    <location>
        <begin position="47"/>
        <end position="69"/>
    </location>
</feature>
<organism evidence="9 10">
    <name type="scientific">Capsicum annuum</name>
    <name type="common">Capsicum pepper</name>
    <dbReference type="NCBI Taxonomy" id="4072"/>
    <lineage>
        <taxon>Eukaryota</taxon>
        <taxon>Viridiplantae</taxon>
        <taxon>Streptophyta</taxon>
        <taxon>Embryophyta</taxon>
        <taxon>Tracheophyta</taxon>
        <taxon>Spermatophyta</taxon>
        <taxon>Magnoliopsida</taxon>
        <taxon>eudicotyledons</taxon>
        <taxon>Gunneridae</taxon>
        <taxon>Pentapetalae</taxon>
        <taxon>asterids</taxon>
        <taxon>lamiids</taxon>
        <taxon>Solanales</taxon>
        <taxon>Solanaceae</taxon>
        <taxon>Solanoideae</taxon>
        <taxon>Capsiceae</taxon>
        <taxon>Capsicum</taxon>
    </lineage>
</organism>
<gene>
    <name evidence="9" type="ORF">T459_07991</name>
</gene>
<dbReference type="Pfam" id="PF06886">
    <property type="entry name" value="TPX2"/>
    <property type="match status" value="1"/>
</dbReference>
<protein>
    <recommendedName>
        <fullName evidence="8">TPX2 C-terminal domain-containing protein</fullName>
    </recommendedName>
</protein>
<comment type="subcellular location">
    <subcellularLocation>
        <location evidence="1">Cytoplasm</location>
        <location evidence="1">Cytoskeleton</location>
    </subcellularLocation>
</comment>
<name>A0A2G2ZV88_CAPAN</name>
<sequence>MPLYVIHLVPKMQVRTASQSRDTKSRMLCQVNVASVKGTISNQAYKDMPRKPNRRHTDVSLTQKRENPRLDAPGTLLHPTTRMPKPEFFMKLEEKVHAKEEEMHQLQARTQEKKEAEIKQVRRNLNFKETPMPAFYREPGRRSVKNKELASKTKSSKSQSRPSTVGARATSATENIVRCSRAEVYNRCFTNEHLNMADSPQVSEVTVHPSAELLDSSVPSSAPISKTSKQTQSN</sequence>
<feature type="region of interest" description="Disordered" evidence="7">
    <location>
        <begin position="123"/>
        <end position="172"/>
    </location>
</feature>
<evidence type="ECO:0000256" key="1">
    <source>
        <dbReference type="ARBA" id="ARBA00004245"/>
    </source>
</evidence>
<reference evidence="9 10" key="1">
    <citation type="journal article" date="2014" name="Nat. Genet.">
        <title>Genome sequence of the hot pepper provides insights into the evolution of pungency in Capsicum species.</title>
        <authorList>
            <person name="Kim S."/>
            <person name="Park M."/>
            <person name="Yeom S.I."/>
            <person name="Kim Y.M."/>
            <person name="Lee J.M."/>
            <person name="Lee H.A."/>
            <person name="Seo E."/>
            <person name="Choi J."/>
            <person name="Cheong K."/>
            <person name="Kim K.T."/>
            <person name="Jung K."/>
            <person name="Lee G.W."/>
            <person name="Oh S.K."/>
            <person name="Bae C."/>
            <person name="Kim S.B."/>
            <person name="Lee H.Y."/>
            <person name="Kim S.Y."/>
            <person name="Kim M.S."/>
            <person name="Kang B.C."/>
            <person name="Jo Y.D."/>
            <person name="Yang H.B."/>
            <person name="Jeong H.J."/>
            <person name="Kang W.H."/>
            <person name="Kwon J.K."/>
            <person name="Shin C."/>
            <person name="Lim J.Y."/>
            <person name="Park J.H."/>
            <person name="Huh J.H."/>
            <person name="Kim J.S."/>
            <person name="Kim B.D."/>
            <person name="Cohen O."/>
            <person name="Paran I."/>
            <person name="Suh M.C."/>
            <person name="Lee S.B."/>
            <person name="Kim Y.K."/>
            <person name="Shin Y."/>
            <person name="Noh S.J."/>
            <person name="Park J."/>
            <person name="Seo Y.S."/>
            <person name="Kwon S.Y."/>
            <person name="Kim H.A."/>
            <person name="Park J.M."/>
            <person name="Kim H.J."/>
            <person name="Choi S.B."/>
            <person name="Bosland P.W."/>
            <person name="Reeves G."/>
            <person name="Jo S.H."/>
            <person name="Lee B.W."/>
            <person name="Cho H.T."/>
            <person name="Choi H.S."/>
            <person name="Lee M.S."/>
            <person name="Yu Y."/>
            <person name="Do Choi Y."/>
            <person name="Park B.S."/>
            <person name="van Deynze A."/>
            <person name="Ashrafi H."/>
            <person name="Hill T."/>
            <person name="Kim W.T."/>
            <person name="Pai H.S."/>
            <person name="Ahn H.K."/>
            <person name="Yeam I."/>
            <person name="Giovannoni J.J."/>
            <person name="Rose J.K."/>
            <person name="Sorensen I."/>
            <person name="Lee S.J."/>
            <person name="Kim R.W."/>
            <person name="Choi I.Y."/>
            <person name="Choi B.S."/>
            <person name="Lim J.S."/>
            <person name="Lee Y.H."/>
            <person name="Choi D."/>
        </authorList>
    </citation>
    <scope>NUCLEOTIDE SEQUENCE [LARGE SCALE GENOMIC DNA]</scope>
    <source>
        <strain evidence="10">cv. CM334</strain>
    </source>
</reference>
<keyword evidence="3" id="KW-0963">Cytoplasm</keyword>
<feature type="coiled-coil region" evidence="6">
    <location>
        <begin position="89"/>
        <end position="119"/>
    </location>
</feature>
<reference evidence="9 10" key="2">
    <citation type="journal article" date="2017" name="Genome Biol.">
        <title>New reference genome sequences of hot pepper reveal the massive evolution of plant disease-resistance genes by retroduplication.</title>
        <authorList>
            <person name="Kim S."/>
            <person name="Park J."/>
            <person name="Yeom S.I."/>
            <person name="Kim Y.M."/>
            <person name="Seo E."/>
            <person name="Kim K.T."/>
            <person name="Kim M.S."/>
            <person name="Lee J.M."/>
            <person name="Cheong K."/>
            <person name="Shin H.S."/>
            <person name="Kim S.B."/>
            <person name="Han K."/>
            <person name="Lee J."/>
            <person name="Park M."/>
            <person name="Lee H.A."/>
            <person name="Lee H.Y."/>
            <person name="Lee Y."/>
            <person name="Oh S."/>
            <person name="Lee J.H."/>
            <person name="Choi E."/>
            <person name="Choi E."/>
            <person name="Lee S.E."/>
            <person name="Jeon J."/>
            <person name="Kim H."/>
            <person name="Choi G."/>
            <person name="Song H."/>
            <person name="Lee J."/>
            <person name="Lee S.C."/>
            <person name="Kwon J.K."/>
            <person name="Lee H.Y."/>
            <person name="Koo N."/>
            <person name="Hong Y."/>
            <person name="Kim R.W."/>
            <person name="Kang W.H."/>
            <person name="Huh J.H."/>
            <person name="Kang B.C."/>
            <person name="Yang T.J."/>
            <person name="Lee Y.H."/>
            <person name="Bennetzen J.L."/>
            <person name="Choi D."/>
        </authorList>
    </citation>
    <scope>NUCLEOTIDE SEQUENCE [LARGE SCALE GENOMIC DNA]</scope>
    <source>
        <strain evidence="10">cv. CM334</strain>
    </source>
</reference>
<feature type="region of interest" description="Disordered" evidence="7">
    <location>
        <begin position="195"/>
        <end position="234"/>
    </location>
</feature>
<evidence type="ECO:0000256" key="6">
    <source>
        <dbReference type="SAM" id="Coils"/>
    </source>
</evidence>
<dbReference type="STRING" id="4072.A0A2G2ZV88"/>
<dbReference type="InterPro" id="IPR044216">
    <property type="entry name" value="WDL7"/>
</dbReference>
<comment type="caution">
    <text evidence="9">The sequence shown here is derived from an EMBL/GenBank/DDBJ whole genome shotgun (WGS) entry which is preliminary data.</text>
</comment>
<keyword evidence="5" id="KW-0206">Cytoskeleton</keyword>
<evidence type="ECO:0000259" key="8">
    <source>
        <dbReference type="Pfam" id="PF06886"/>
    </source>
</evidence>
<evidence type="ECO:0000256" key="7">
    <source>
        <dbReference type="SAM" id="MobiDB-lite"/>
    </source>
</evidence>
<dbReference type="Gramene" id="PHT85885">
    <property type="protein sequence ID" value="PHT85885"/>
    <property type="gene ID" value="T459_07991"/>
</dbReference>
<evidence type="ECO:0000256" key="2">
    <source>
        <dbReference type="ARBA" id="ARBA00005885"/>
    </source>
</evidence>
<dbReference type="InterPro" id="IPR027329">
    <property type="entry name" value="TPX2_C"/>
</dbReference>
<dbReference type="Proteomes" id="UP000222542">
    <property type="component" value="Unassembled WGS sequence"/>
</dbReference>
<feature type="compositionally biased region" description="Basic and acidic residues" evidence="7">
    <location>
        <begin position="138"/>
        <end position="151"/>
    </location>
</feature>
<feature type="domain" description="TPX2 C-terminal" evidence="8">
    <location>
        <begin position="87"/>
        <end position="144"/>
    </location>
</feature>
<evidence type="ECO:0000256" key="3">
    <source>
        <dbReference type="ARBA" id="ARBA00022490"/>
    </source>
</evidence>
<dbReference type="EMBL" id="AYRZ02000003">
    <property type="protein sequence ID" value="PHT85885.1"/>
    <property type="molecule type" value="Genomic_DNA"/>
</dbReference>
<evidence type="ECO:0000313" key="10">
    <source>
        <dbReference type="Proteomes" id="UP000222542"/>
    </source>
</evidence>
<feature type="region of interest" description="Disordered" evidence="7">
    <location>
        <begin position="40"/>
        <end position="85"/>
    </location>
</feature>
<comment type="similarity">
    <text evidence="2">Belongs to the TPX2 family.</text>
</comment>
<dbReference type="PANTHER" id="PTHR47067">
    <property type="entry name" value="TPX2 (TARGETING PROTEIN FOR XKLP2) PROTEIN FAMILY-RELATED"/>
    <property type="match status" value="1"/>
</dbReference>